<sequence length="522" mass="60527">MKKIINYILCLILVVCVSCDASLLDIQNENTLSTGVFWKTEADIEAGVISIYGMFYRQGTWTRNIYTQMIGMADEGVSYAGWTELNEYTKFIFTNYNFGETNVKIWREHYVAIFRANQVLDNIENITFANDTHKQDLIGQAKFMRAFYYFYLTMLWDNVPLVLQTSSAADRPMQATQEEVLTQVEEDLKDAVSKLPPTRDANNTARPTKGAAYGLLAKAYAQHHKWEEAKECLEWLIDGEGKSHYDLVADWESNFSNHTENNREALYEIHFSLVNRVGFDQTDNYLDPNAQLGTQIEMNAAPPGIGWNNIEARRWLVDYFKREKTTDGKYDPRLFHTLWYDGASSDFPEYPDQLIYGAPWNSDWGNRVFIRKYSTDAMPLYYWNDNNFRSLRYADMLLLYAEALNELSGTPPAKAIECVNRVRNRVNLPNIQNSTYYNGTQITGNKDAFREHLKIERALELAMECVRWIDLKRWGINNEATLNELKARDSDFNNFIIGKSIRMPIPQSEVDNNPNLNQNDKY</sequence>
<proteinExistence type="inferred from homology"/>
<evidence type="ECO:0000256" key="5">
    <source>
        <dbReference type="ARBA" id="ARBA00023237"/>
    </source>
</evidence>
<organism evidence="9 10">
    <name type="scientific">Proteiniphilum saccharofermentans</name>
    <dbReference type="NCBI Taxonomy" id="1642647"/>
    <lineage>
        <taxon>Bacteria</taxon>
        <taxon>Pseudomonadati</taxon>
        <taxon>Bacteroidota</taxon>
        <taxon>Bacteroidia</taxon>
        <taxon>Bacteroidales</taxon>
        <taxon>Dysgonomonadaceae</taxon>
        <taxon>Proteiniphilum</taxon>
    </lineage>
</organism>
<dbReference type="EMBL" id="LT605205">
    <property type="protein sequence ID" value="SCD21106.1"/>
    <property type="molecule type" value="Genomic_DNA"/>
</dbReference>
<dbReference type="STRING" id="1642647.PSM36_2301"/>
<name>A0A1R3SY33_9BACT</name>
<dbReference type="Pfam" id="PF14322">
    <property type="entry name" value="SusD-like_3"/>
    <property type="match status" value="1"/>
</dbReference>
<dbReference type="KEGG" id="psac:PSM36_2301"/>
<feature type="domain" description="RagB/SusD" evidence="7">
    <location>
        <begin position="283"/>
        <end position="522"/>
    </location>
</feature>
<evidence type="ECO:0000256" key="2">
    <source>
        <dbReference type="ARBA" id="ARBA00006275"/>
    </source>
</evidence>
<comment type="subcellular location">
    <subcellularLocation>
        <location evidence="1">Cell outer membrane</location>
    </subcellularLocation>
</comment>
<evidence type="ECO:0000313" key="9">
    <source>
        <dbReference type="EMBL" id="SCD21106.1"/>
    </source>
</evidence>
<evidence type="ECO:0000259" key="7">
    <source>
        <dbReference type="Pfam" id="PF07980"/>
    </source>
</evidence>
<comment type="similarity">
    <text evidence="2">Belongs to the SusD family.</text>
</comment>
<feature type="domain" description="SusD-like N-terminal" evidence="8">
    <location>
        <begin position="39"/>
        <end position="220"/>
    </location>
</feature>
<dbReference type="Pfam" id="PF07980">
    <property type="entry name" value="SusD_RagB"/>
    <property type="match status" value="1"/>
</dbReference>
<dbReference type="AlphaFoldDB" id="A0A1R3SY33"/>
<dbReference type="InterPro" id="IPR033985">
    <property type="entry name" value="SusD-like_N"/>
</dbReference>
<dbReference type="Gene3D" id="1.25.40.390">
    <property type="match status" value="1"/>
</dbReference>
<evidence type="ECO:0000256" key="6">
    <source>
        <dbReference type="SAM" id="SignalP"/>
    </source>
</evidence>
<evidence type="ECO:0000259" key="8">
    <source>
        <dbReference type="Pfam" id="PF14322"/>
    </source>
</evidence>
<gene>
    <name evidence="9" type="ORF">PSM36_2301</name>
</gene>
<dbReference type="SUPFAM" id="SSF48452">
    <property type="entry name" value="TPR-like"/>
    <property type="match status" value="1"/>
</dbReference>
<evidence type="ECO:0000256" key="4">
    <source>
        <dbReference type="ARBA" id="ARBA00023136"/>
    </source>
</evidence>
<dbReference type="RefSeq" id="WP_019540313.1">
    <property type="nucleotide sequence ID" value="NZ_LT605205.1"/>
</dbReference>
<dbReference type="GO" id="GO:0009279">
    <property type="term" value="C:cell outer membrane"/>
    <property type="evidence" value="ECO:0007669"/>
    <property type="project" value="UniProtKB-SubCell"/>
</dbReference>
<keyword evidence="5" id="KW-0998">Cell outer membrane</keyword>
<dbReference type="Proteomes" id="UP000187464">
    <property type="component" value="Chromosome I"/>
</dbReference>
<keyword evidence="4" id="KW-0472">Membrane</keyword>
<dbReference type="InterPro" id="IPR011990">
    <property type="entry name" value="TPR-like_helical_dom_sf"/>
</dbReference>
<reference evidence="9 10" key="1">
    <citation type="submission" date="2016-08" db="EMBL/GenBank/DDBJ databases">
        <authorList>
            <person name="Seilhamer J.J."/>
        </authorList>
    </citation>
    <scope>NUCLEOTIDE SEQUENCE [LARGE SCALE GENOMIC DNA]</scope>
    <source>
        <strain evidence="9">M3/6</strain>
    </source>
</reference>
<feature type="chain" id="PRO_5010177948" evidence="6">
    <location>
        <begin position="22"/>
        <end position="522"/>
    </location>
</feature>
<dbReference type="InterPro" id="IPR012944">
    <property type="entry name" value="SusD_RagB_dom"/>
</dbReference>
<protein>
    <submittedName>
        <fullName evidence="9">SusD family</fullName>
    </submittedName>
</protein>
<accession>A0A1R3SY33</accession>
<dbReference type="CDD" id="cd08977">
    <property type="entry name" value="SusD"/>
    <property type="match status" value="1"/>
</dbReference>
<evidence type="ECO:0000313" key="10">
    <source>
        <dbReference type="Proteomes" id="UP000187464"/>
    </source>
</evidence>
<keyword evidence="3 6" id="KW-0732">Signal</keyword>
<feature type="signal peptide" evidence="6">
    <location>
        <begin position="1"/>
        <end position="21"/>
    </location>
</feature>
<keyword evidence="10" id="KW-1185">Reference proteome</keyword>
<evidence type="ECO:0000256" key="1">
    <source>
        <dbReference type="ARBA" id="ARBA00004442"/>
    </source>
</evidence>
<evidence type="ECO:0000256" key="3">
    <source>
        <dbReference type="ARBA" id="ARBA00022729"/>
    </source>
</evidence>